<organism evidence="14 15">
    <name type="scientific">Oceanobacillus piezotolerans</name>
    <dbReference type="NCBI Taxonomy" id="2448030"/>
    <lineage>
        <taxon>Bacteria</taxon>
        <taxon>Bacillati</taxon>
        <taxon>Bacillota</taxon>
        <taxon>Bacilli</taxon>
        <taxon>Bacillales</taxon>
        <taxon>Bacillaceae</taxon>
        <taxon>Oceanobacillus</taxon>
    </lineage>
</organism>
<dbReference type="GO" id="GO:0051205">
    <property type="term" value="P:protein insertion into membrane"/>
    <property type="evidence" value="ECO:0007669"/>
    <property type="project" value="TreeGrafter"/>
</dbReference>
<evidence type="ECO:0000259" key="13">
    <source>
        <dbReference type="Pfam" id="PF02096"/>
    </source>
</evidence>
<dbReference type="Pfam" id="PF02096">
    <property type="entry name" value="60KD_IMP"/>
    <property type="match status" value="1"/>
</dbReference>
<reference evidence="14 15" key="1">
    <citation type="submission" date="2018-10" db="EMBL/GenBank/DDBJ databases">
        <title>Oceanobacillus sp. YLB-02 draft genome.</title>
        <authorList>
            <person name="Yu L."/>
        </authorList>
    </citation>
    <scope>NUCLEOTIDE SEQUENCE [LARGE SCALE GENOMIC DNA]</scope>
    <source>
        <strain evidence="14 15">YLB-02</strain>
    </source>
</reference>
<dbReference type="InterPro" id="IPR028055">
    <property type="entry name" value="YidC/Oxa/ALB_C"/>
</dbReference>
<keyword evidence="4 12" id="KW-0812">Transmembrane</keyword>
<evidence type="ECO:0000256" key="9">
    <source>
        <dbReference type="ARBA" id="ARBA00023139"/>
    </source>
</evidence>
<evidence type="ECO:0000256" key="12">
    <source>
        <dbReference type="HAMAP-Rule" id="MF_01811"/>
    </source>
</evidence>
<keyword evidence="2 12" id="KW-0813">Transport</keyword>
<evidence type="ECO:0000313" key="15">
    <source>
        <dbReference type="Proteomes" id="UP000270219"/>
    </source>
</evidence>
<comment type="function">
    <text evidence="12">Required for the insertion and/or proper folding and/or complex formation of integral membrane proteins into the membrane. Involved in integration of membrane proteins that insert both dependently and independently of the Sec translocase complex, as well as at least some lipoproteins.</text>
</comment>
<keyword evidence="3 12" id="KW-1003">Cell membrane</keyword>
<protein>
    <recommendedName>
        <fullName evidence="12">Membrane protein insertase YidC</fullName>
    </recommendedName>
    <alternativeName>
        <fullName evidence="12">Foldase YidC</fullName>
    </alternativeName>
    <alternativeName>
        <fullName evidence="12">Membrane integrase YidC</fullName>
    </alternativeName>
    <alternativeName>
        <fullName evidence="12">Membrane protein YidC</fullName>
    </alternativeName>
</protein>
<sequence>MERTSLFTFFKRTSIITIILLLVLLAGCQGAVTEPIEAGTTGVFNHYFIYPFSELIKGIASLFHDNYGLSIIIITFMIRIVLMPFFLKQTKSSVQMRDKMSVIKPEMDALQEKYQNKQDKESQMMKQQELMNLYQKHGMNPLATLGGCLPMLIQFPILIAFYYAILRTPEIATHSFLWFNLGQTDIWITLCAVIIYYFQFKVSQLGMDPKMKQQMAIMGIISPLMIGFISFSAPAALPLYWAVGGLFMIAQTMIVKKFYTSKDSDTAS</sequence>
<dbReference type="HAMAP" id="MF_01811">
    <property type="entry name" value="YidC_type2"/>
    <property type="match status" value="1"/>
</dbReference>
<feature type="transmembrane region" description="Helical" evidence="12">
    <location>
        <begin position="186"/>
        <end position="203"/>
    </location>
</feature>
<evidence type="ECO:0000256" key="2">
    <source>
        <dbReference type="ARBA" id="ARBA00022448"/>
    </source>
</evidence>
<dbReference type="OrthoDB" id="9780552at2"/>
<evidence type="ECO:0000256" key="5">
    <source>
        <dbReference type="ARBA" id="ARBA00022729"/>
    </source>
</evidence>
<name>A0A498D6R7_9BACI</name>
<dbReference type="GO" id="GO:0015031">
    <property type="term" value="P:protein transport"/>
    <property type="evidence" value="ECO:0007669"/>
    <property type="project" value="UniProtKB-KW"/>
</dbReference>
<dbReference type="NCBIfam" id="TIGR03592">
    <property type="entry name" value="yidC_oxa1_cterm"/>
    <property type="match status" value="1"/>
</dbReference>
<keyword evidence="6 12" id="KW-0653">Protein transport</keyword>
<dbReference type="EMBL" id="RCHR01000004">
    <property type="protein sequence ID" value="RLL43704.1"/>
    <property type="molecule type" value="Genomic_DNA"/>
</dbReference>
<dbReference type="GO" id="GO:0032977">
    <property type="term" value="F:membrane insertase activity"/>
    <property type="evidence" value="ECO:0007669"/>
    <property type="project" value="InterPro"/>
</dbReference>
<keyword evidence="8 12" id="KW-0472">Membrane</keyword>
<proteinExistence type="inferred from homology"/>
<feature type="transmembrane region" description="Helical" evidence="12">
    <location>
        <begin position="142"/>
        <end position="166"/>
    </location>
</feature>
<evidence type="ECO:0000256" key="4">
    <source>
        <dbReference type="ARBA" id="ARBA00022692"/>
    </source>
</evidence>
<keyword evidence="5 12" id="KW-0732">Signal</keyword>
<evidence type="ECO:0000256" key="8">
    <source>
        <dbReference type="ARBA" id="ARBA00023136"/>
    </source>
</evidence>
<feature type="transmembrane region" description="Helical" evidence="12">
    <location>
        <begin position="67"/>
        <end position="87"/>
    </location>
</feature>
<dbReference type="CDD" id="cd20070">
    <property type="entry name" value="5TM_YidC_Alb3"/>
    <property type="match status" value="1"/>
</dbReference>
<keyword evidence="7 12" id="KW-1133">Transmembrane helix</keyword>
<evidence type="ECO:0000256" key="6">
    <source>
        <dbReference type="ARBA" id="ARBA00022927"/>
    </source>
</evidence>
<comment type="similarity">
    <text evidence="12">Belongs to the OXA1/ALB3/YidC family. Type 2 subfamily.</text>
</comment>
<evidence type="ECO:0000256" key="1">
    <source>
        <dbReference type="ARBA" id="ARBA00004651"/>
    </source>
</evidence>
<keyword evidence="11 12" id="KW-0449">Lipoprotein</keyword>
<dbReference type="PANTHER" id="PTHR12428">
    <property type="entry name" value="OXA1"/>
    <property type="match status" value="1"/>
</dbReference>
<comment type="subcellular location">
    <subcellularLocation>
        <location evidence="1 12">Cell membrane</location>
        <topology evidence="1 12">Multi-pass membrane protein</topology>
    </subcellularLocation>
</comment>
<evidence type="ECO:0000256" key="3">
    <source>
        <dbReference type="ARBA" id="ARBA00022475"/>
    </source>
</evidence>
<comment type="caution">
    <text evidence="14">The sequence shown here is derived from an EMBL/GenBank/DDBJ whole genome shotgun (WGS) entry which is preliminary data.</text>
</comment>
<accession>A0A498D6R7</accession>
<keyword evidence="9" id="KW-0564">Palmitate</keyword>
<dbReference type="InterPro" id="IPR001708">
    <property type="entry name" value="YidC/ALB3/OXA1/COX18"/>
</dbReference>
<dbReference type="PANTHER" id="PTHR12428:SF65">
    <property type="entry name" value="CYTOCHROME C OXIDASE ASSEMBLY PROTEIN COX18, MITOCHONDRIAL"/>
    <property type="match status" value="1"/>
</dbReference>
<dbReference type="InterPro" id="IPR023060">
    <property type="entry name" value="YidC/YidC1/YidC2_Firmicutes"/>
</dbReference>
<keyword evidence="15" id="KW-1185">Reference proteome</keyword>
<feature type="transmembrane region" description="Helical" evidence="12">
    <location>
        <begin position="215"/>
        <end position="233"/>
    </location>
</feature>
<evidence type="ECO:0000313" key="14">
    <source>
        <dbReference type="EMBL" id="RLL43704.1"/>
    </source>
</evidence>
<feature type="domain" description="Membrane insertase YidC/Oxa/ALB C-terminal" evidence="13">
    <location>
        <begin position="67"/>
        <end position="257"/>
    </location>
</feature>
<gene>
    <name evidence="12 14" type="primary">yidC</name>
    <name evidence="14" type="ORF">D8M04_12330</name>
</gene>
<dbReference type="AlphaFoldDB" id="A0A498D6R7"/>
<dbReference type="RefSeq" id="WP_121523415.1">
    <property type="nucleotide sequence ID" value="NZ_RCHR01000004.1"/>
</dbReference>
<evidence type="ECO:0000256" key="11">
    <source>
        <dbReference type="ARBA" id="ARBA00023288"/>
    </source>
</evidence>
<evidence type="ECO:0000256" key="10">
    <source>
        <dbReference type="ARBA" id="ARBA00023186"/>
    </source>
</evidence>
<dbReference type="InterPro" id="IPR047196">
    <property type="entry name" value="YidC_ALB_C"/>
</dbReference>
<evidence type="ECO:0000256" key="7">
    <source>
        <dbReference type="ARBA" id="ARBA00022989"/>
    </source>
</evidence>
<keyword evidence="10 12" id="KW-0143">Chaperone</keyword>
<dbReference type="PROSITE" id="PS51257">
    <property type="entry name" value="PROKAR_LIPOPROTEIN"/>
    <property type="match status" value="1"/>
</dbReference>
<dbReference type="Proteomes" id="UP000270219">
    <property type="component" value="Unassembled WGS sequence"/>
</dbReference>
<dbReference type="GO" id="GO:0005886">
    <property type="term" value="C:plasma membrane"/>
    <property type="evidence" value="ECO:0007669"/>
    <property type="project" value="UniProtKB-SubCell"/>
</dbReference>
<dbReference type="PRINTS" id="PR00701">
    <property type="entry name" value="60KDINNERMP"/>
</dbReference>